<proteinExistence type="predicted"/>
<evidence type="ECO:0000256" key="2">
    <source>
        <dbReference type="ARBA" id="ARBA00022793"/>
    </source>
</evidence>
<comment type="caution">
    <text evidence="10">The sequence shown here is derived from an EMBL/GenBank/DDBJ whole genome shotgun (WGS) entry which is preliminary data.</text>
</comment>
<evidence type="ECO:0000256" key="8">
    <source>
        <dbReference type="ARBA" id="ARBA00023270"/>
    </source>
</evidence>
<gene>
    <name evidence="10" type="ORF">A2665_01955</name>
</gene>
<sequence>MASGIRIAINLNNCAGPLTVKEGILDKLEEVIKSVKVTVLGQYYRIFSDNTATWVAVLQESHVTVSAYLDARHVTIDVHMCNETKDNTELARKVGRTLSDIFETENVKWGEEKWVSE</sequence>
<accession>A0A1G2T518</accession>
<evidence type="ECO:0000256" key="4">
    <source>
        <dbReference type="ARBA" id="ARBA00023066"/>
    </source>
</evidence>
<evidence type="ECO:0000256" key="7">
    <source>
        <dbReference type="ARBA" id="ARBA00023239"/>
    </source>
</evidence>
<keyword evidence="3" id="KW-0068">Autocatalytic cleavage</keyword>
<dbReference type="Pfam" id="PF02675">
    <property type="entry name" value="AdoMet_dc"/>
    <property type="match status" value="1"/>
</dbReference>
<comment type="cofactor">
    <cofactor evidence="1">
        <name>pyruvate</name>
        <dbReference type="ChEBI" id="CHEBI:15361"/>
    </cofactor>
</comment>
<evidence type="ECO:0000313" key="10">
    <source>
        <dbReference type="EMBL" id="OHA91691.1"/>
    </source>
</evidence>
<dbReference type="GO" id="GO:0008295">
    <property type="term" value="P:spermidine biosynthetic process"/>
    <property type="evidence" value="ECO:0007669"/>
    <property type="project" value="UniProtKB-KW"/>
</dbReference>
<keyword evidence="9" id="KW-0670">Pyruvate</keyword>
<keyword evidence="7" id="KW-0456">Lyase</keyword>
<reference evidence="10 11" key="1">
    <citation type="journal article" date="2016" name="Nat. Commun.">
        <title>Thousands of microbial genomes shed light on interconnected biogeochemical processes in an aquifer system.</title>
        <authorList>
            <person name="Anantharaman K."/>
            <person name="Brown C.T."/>
            <person name="Hug L.A."/>
            <person name="Sharon I."/>
            <person name="Castelle C.J."/>
            <person name="Probst A.J."/>
            <person name="Thomas B.C."/>
            <person name="Singh A."/>
            <person name="Wilkins M.J."/>
            <person name="Karaoz U."/>
            <person name="Brodie E.L."/>
            <person name="Williams K.H."/>
            <person name="Hubbard S.S."/>
            <person name="Banfield J.F."/>
        </authorList>
    </citation>
    <scope>NUCLEOTIDE SEQUENCE [LARGE SCALE GENOMIC DNA]</scope>
</reference>
<dbReference type="EMBL" id="MHVI01000015">
    <property type="protein sequence ID" value="OHA91691.1"/>
    <property type="molecule type" value="Genomic_DNA"/>
</dbReference>
<keyword evidence="6" id="KW-0865">Zymogen</keyword>
<keyword evidence="2" id="KW-0210">Decarboxylase</keyword>
<keyword evidence="8" id="KW-0704">Schiff base</keyword>
<protein>
    <submittedName>
        <fullName evidence="10">Uncharacterized protein</fullName>
    </submittedName>
</protein>
<dbReference type="AlphaFoldDB" id="A0A1G2T518"/>
<keyword evidence="4" id="KW-0745">Spermidine biosynthesis</keyword>
<dbReference type="Gene3D" id="3.60.90.10">
    <property type="entry name" value="S-adenosylmethionine decarboxylase"/>
    <property type="match status" value="1"/>
</dbReference>
<evidence type="ECO:0000256" key="1">
    <source>
        <dbReference type="ARBA" id="ARBA00001928"/>
    </source>
</evidence>
<dbReference type="SUPFAM" id="SSF56276">
    <property type="entry name" value="S-adenosylmethionine decarboxylase"/>
    <property type="match status" value="1"/>
</dbReference>
<evidence type="ECO:0000313" key="11">
    <source>
        <dbReference type="Proteomes" id="UP000177746"/>
    </source>
</evidence>
<dbReference type="Proteomes" id="UP000177746">
    <property type="component" value="Unassembled WGS sequence"/>
</dbReference>
<dbReference type="InterPro" id="IPR016067">
    <property type="entry name" value="S-AdoMet_deCO2ase_core"/>
</dbReference>
<evidence type="ECO:0000256" key="6">
    <source>
        <dbReference type="ARBA" id="ARBA00023145"/>
    </source>
</evidence>
<dbReference type="InterPro" id="IPR003826">
    <property type="entry name" value="AdoMetDC_fam_prok"/>
</dbReference>
<dbReference type="GO" id="GO:0004014">
    <property type="term" value="F:adenosylmethionine decarboxylase activity"/>
    <property type="evidence" value="ECO:0007669"/>
    <property type="project" value="InterPro"/>
</dbReference>
<evidence type="ECO:0000256" key="5">
    <source>
        <dbReference type="ARBA" id="ARBA00023115"/>
    </source>
</evidence>
<organism evidence="10 11">
    <name type="scientific">Candidatus Zambryskibacteria bacterium RIFCSPHIGHO2_01_FULL_46_30</name>
    <dbReference type="NCBI Taxonomy" id="1802739"/>
    <lineage>
        <taxon>Bacteria</taxon>
        <taxon>Candidatus Zambryskiibacteriota</taxon>
    </lineage>
</organism>
<keyword evidence="5" id="KW-0620">Polyamine biosynthesis</keyword>
<name>A0A1G2T518_9BACT</name>
<evidence type="ECO:0000256" key="3">
    <source>
        <dbReference type="ARBA" id="ARBA00022813"/>
    </source>
</evidence>
<evidence type="ECO:0000256" key="9">
    <source>
        <dbReference type="ARBA" id="ARBA00023317"/>
    </source>
</evidence>